<evidence type="ECO:0000313" key="3">
    <source>
        <dbReference type="EMBL" id="SED10552.1"/>
    </source>
</evidence>
<sequence>MSSGAGPGAGGRWMWGATAILFPQEVDDMTYSSDSPHGAEQPRGEPSGRPGERPFGEGTPYATLQNMLSDTAWQVLVAAGVVAIALGIMVLAWPGASLVVVGALFGAYLLISGIFQLVGAFGAHIPRHLRVLSFVTGALSVLLGLLCFRGPAQSILLLALWIGFAWLLRGVMQTATAISGEGMPARGWHLFLGVLTILGGIILIVAPFGSITALTVVAGIWLLALGIIEIMHGIQLRTHLGGGAPRAEHRGLHFPRFRSQPHPQA</sequence>
<dbReference type="Proteomes" id="UP000198609">
    <property type="component" value="Unassembled WGS sequence"/>
</dbReference>
<gene>
    <name evidence="3" type="ORF">SAMN04490356_6942</name>
</gene>
<dbReference type="GO" id="GO:0005886">
    <property type="term" value="C:plasma membrane"/>
    <property type="evidence" value="ECO:0007669"/>
    <property type="project" value="TreeGrafter"/>
</dbReference>
<feature type="transmembrane region" description="Helical" evidence="2">
    <location>
        <begin position="188"/>
        <end position="205"/>
    </location>
</feature>
<feature type="transmembrane region" description="Helical" evidence="2">
    <location>
        <begin position="99"/>
        <end position="122"/>
    </location>
</feature>
<protein>
    <submittedName>
        <fullName evidence="3">Uncharacterized membrane protein HdeD, DUF308 family</fullName>
    </submittedName>
</protein>
<name>A0A1H4XXS2_STRMJ</name>
<feature type="transmembrane region" description="Helical" evidence="2">
    <location>
        <begin position="211"/>
        <end position="231"/>
    </location>
</feature>
<organism evidence="3 4">
    <name type="scientific">Streptomyces melanosporofaciens</name>
    <dbReference type="NCBI Taxonomy" id="67327"/>
    <lineage>
        <taxon>Bacteria</taxon>
        <taxon>Bacillati</taxon>
        <taxon>Actinomycetota</taxon>
        <taxon>Actinomycetes</taxon>
        <taxon>Kitasatosporales</taxon>
        <taxon>Streptomycetaceae</taxon>
        <taxon>Streptomyces</taxon>
        <taxon>Streptomyces violaceusniger group</taxon>
    </lineage>
</organism>
<dbReference type="PANTHER" id="PTHR34989:SF1">
    <property type="entry name" value="PROTEIN HDED"/>
    <property type="match status" value="1"/>
</dbReference>
<keyword evidence="2" id="KW-0472">Membrane</keyword>
<keyword evidence="4" id="KW-1185">Reference proteome</keyword>
<evidence type="ECO:0000256" key="1">
    <source>
        <dbReference type="SAM" id="MobiDB-lite"/>
    </source>
</evidence>
<reference evidence="4" key="1">
    <citation type="submission" date="2016-10" db="EMBL/GenBank/DDBJ databases">
        <authorList>
            <person name="Varghese N."/>
            <person name="Submissions S."/>
        </authorList>
    </citation>
    <scope>NUCLEOTIDE SEQUENCE [LARGE SCALE GENOMIC DNA]</scope>
    <source>
        <strain evidence="4">DSM 40318</strain>
    </source>
</reference>
<feature type="transmembrane region" description="Helical" evidence="2">
    <location>
        <begin position="152"/>
        <end position="168"/>
    </location>
</feature>
<accession>A0A1H4XXS2</accession>
<dbReference type="PANTHER" id="PTHR34989">
    <property type="entry name" value="PROTEIN HDED"/>
    <property type="match status" value="1"/>
</dbReference>
<feature type="region of interest" description="Disordered" evidence="1">
    <location>
        <begin position="30"/>
        <end position="56"/>
    </location>
</feature>
<dbReference type="EMBL" id="FNST01000002">
    <property type="protein sequence ID" value="SED10552.1"/>
    <property type="molecule type" value="Genomic_DNA"/>
</dbReference>
<evidence type="ECO:0000313" key="4">
    <source>
        <dbReference type="Proteomes" id="UP000198609"/>
    </source>
</evidence>
<proteinExistence type="predicted"/>
<feature type="transmembrane region" description="Helical" evidence="2">
    <location>
        <begin position="75"/>
        <end position="93"/>
    </location>
</feature>
<dbReference type="InterPro" id="IPR052712">
    <property type="entry name" value="Acid_resist_chaperone_HdeD"/>
</dbReference>
<feature type="transmembrane region" description="Helical" evidence="2">
    <location>
        <begin position="129"/>
        <end position="146"/>
    </location>
</feature>
<keyword evidence="2" id="KW-0812">Transmembrane</keyword>
<dbReference type="Pfam" id="PF03729">
    <property type="entry name" value="DUF308"/>
    <property type="match status" value="2"/>
</dbReference>
<dbReference type="AlphaFoldDB" id="A0A1H4XXS2"/>
<evidence type="ECO:0000256" key="2">
    <source>
        <dbReference type="SAM" id="Phobius"/>
    </source>
</evidence>
<dbReference type="InterPro" id="IPR005325">
    <property type="entry name" value="DUF308_memb"/>
</dbReference>
<keyword evidence="2" id="KW-1133">Transmembrane helix</keyword>